<organism evidence="1 2">
    <name type="scientific">Nocardioides bigeumensis</name>
    <dbReference type="NCBI Taxonomy" id="433657"/>
    <lineage>
        <taxon>Bacteria</taxon>
        <taxon>Bacillati</taxon>
        <taxon>Actinomycetota</taxon>
        <taxon>Actinomycetes</taxon>
        <taxon>Propionibacteriales</taxon>
        <taxon>Nocardioidaceae</taxon>
        <taxon>Nocardioides</taxon>
    </lineage>
</organism>
<dbReference type="SUPFAM" id="SSF53474">
    <property type="entry name" value="alpha/beta-Hydrolases"/>
    <property type="match status" value="1"/>
</dbReference>
<proteinExistence type="predicted"/>
<keyword evidence="2" id="KW-1185">Reference proteome</keyword>
<dbReference type="PANTHER" id="PTHR48098">
    <property type="entry name" value="ENTEROCHELIN ESTERASE-RELATED"/>
    <property type="match status" value="1"/>
</dbReference>
<dbReference type="Gene3D" id="3.40.50.1820">
    <property type="entry name" value="alpha/beta hydrolase"/>
    <property type="match status" value="1"/>
</dbReference>
<dbReference type="InterPro" id="IPR000801">
    <property type="entry name" value="Esterase-like"/>
</dbReference>
<reference evidence="1 2" key="1">
    <citation type="journal article" date="2019" name="Int. J. Syst. Evol. Microbiol.">
        <title>The Global Catalogue of Microorganisms (GCM) 10K type strain sequencing project: providing services to taxonomists for standard genome sequencing and annotation.</title>
        <authorList>
            <consortium name="The Broad Institute Genomics Platform"/>
            <consortium name="The Broad Institute Genome Sequencing Center for Infectious Disease"/>
            <person name="Wu L."/>
            <person name="Ma J."/>
        </authorList>
    </citation>
    <scope>NUCLEOTIDE SEQUENCE [LARGE SCALE GENOMIC DNA]</scope>
    <source>
        <strain evidence="1 2">JCM 16021</strain>
    </source>
</reference>
<dbReference type="RefSeq" id="WP_344305555.1">
    <property type="nucleotide sequence ID" value="NZ_BAAAQQ010000014.1"/>
</dbReference>
<protein>
    <submittedName>
        <fullName evidence="1">Esterase family protein</fullName>
    </submittedName>
</protein>
<dbReference type="Proteomes" id="UP001500575">
    <property type="component" value="Unassembled WGS sequence"/>
</dbReference>
<sequence>MNRHQIELDAPGLDRPGTVIRYGHWGRPVVVFPSEQGRAWDYENNGMVGAVADLVESGRVKLYCVDSFDHVTWSDRSVSLEERARRHGAYASWITDRVMSFVEHDSGQREAIATGCSMGAFHALLLGLTRADLFPVAICQSGSYDPSRWHAWGDRGDAAYFTNPVDFVPHLGGDHLDWLRSRASILLVVGEGPWEEHPTESLSQARQMAHLLGERGIRHELDVWGHDSAHDWPWWQKQLAHHLPRFC</sequence>
<dbReference type="InterPro" id="IPR050583">
    <property type="entry name" value="Mycobacterial_A85_antigen"/>
</dbReference>
<comment type="caution">
    <text evidence="1">The sequence shown here is derived from an EMBL/GenBank/DDBJ whole genome shotgun (WGS) entry which is preliminary data.</text>
</comment>
<evidence type="ECO:0000313" key="2">
    <source>
        <dbReference type="Proteomes" id="UP001500575"/>
    </source>
</evidence>
<evidence type="ECO:0000313" key="1">
    <source>
        <dbReference type="EMBL" id="GAA2133590.1"/>
    </source>
</evidence>
<dbReference type="InterPro" id="IPR029058">
    <property type="entry name" value="AB_hydrolase_fold"/>
</dbReference>
<gene>
    <name evidence="1" type="ORF">GCM10009843_39220</name>
</gene>
<dbReference type="EMBL" id="BAAAQQ010000014">
    <property type="protein sequence ID" value="GAA2133590.1"/>
    <property type="molecule type" value="Genomic_DNA"/>
</dbReference>
<dbReference type="PANTHER" id="PTHR48098:SF3">
    <property type="entry name" value="IRON(III) ENTEROBACTIN ESTERASE"/>
    <property type="match status" value="1"/>
</dbReference>
<accession>A0ABN2YY65</accession>
<dbReference type="Pfam" id="PF00756">
    <property type="entry name" value="Esterase"/>
    <property type="match status" value="1"/>
</dbReference>
<name>A0ABN2YY65_9ACTN</name>